<proteinExistence type="predicted"/>
<dbReference type="Proteomes" id="UP001374535">
    <property type="component" value="Chromosome 6"/>
</dbReference>
<organism evidence="1 2">
    <name type="scientific">Vigna mungo</name>
    <name type="common">Black gram</name>
    <name type="synonym">Phaseolus mungo</name>
    <dbReference type="NCBI Taxonomy" id="3915"/>
    <lineage>
        <taxon>Eukaryota</taxon>
        <taxon>Viridiplantae</taxon>
        <taxon>Streptophyta</taxon>
        <taxon>Embryophyta</taxon>
        <taxon>Tracheophyta</taxon>
        <taxon>Spermatophyta</taxon>
        <taxon>Magnoliopsida</taxon>
        <taxon>eudicotyledons</taxon>
        <taxon>Gunneridae</taxon>
        <taxon>Pentapetalae</taxon>
        <taxon>rosids</taxon>
        <taxon>fabids</taxon>
        <taxon>Fabales</taxon>
        <taxon>Fabaceae</taxon>
        <taxon>Papilionoideae</taxon>
        <taxon>50 kb inversion clade</taxon>
        <taxon>NPAAA clade</taxon>
        <taxon>indigoferoid/millettioid clade</taxon>
        <taxon>Phaseoleae</taxon>
        <taxon>Vigna</taxon>
    </lineage>
</organism>
<reference evidence="1 2" key="1">
    <citation type="journal article" date="2023" name="Life. Sci Alliance">
        <title>Evolutionary insights into 3D genome organization and epigenetic landscape of Vigna mungo.</title>
        <authorList>
            <person name="Junaid A."/>
            <person name="Singh B."/>
            <person name="Bhatia S."/>
        </authorList>
    </citation>
    <scope>NUCLEOTIDE SEQUENCE [LARGE SCALE GENOMIC DNA]</scope>
    <source>
        <strain evidence="1">Urdbean</strain>
    </source>
</reference>
<gene>
    <name evidence="1" type="ORF">V8G54_018014</name>
</gene>
<accession>A0AAQ3RTJ5</accession>
<evidence type="ECO:0000313" key="2">
    <source>
        <dbReference type="Proteomes" id="UP001374535"/>
    </source>
</evidence>
<protein>
    <submittedName>
        <fullName evidence="1">Uncharacterized protein</fullName>
    </submittedName>
</protein>
<dbReference type="AlphaFoldDB" id="A0AAQ3RTJ5"/>
<dbReference type="EMBL" id="CP144695">
    <property type="protein sequence ID" value="WVZ04668.1"/>
    <property type="molecule type" value="Genomic_DNA"/>
</dbReference>
<sequence length="159" mass="17238">MNGIVVLIGVLQGDDIGMLRQVAHDLNLPPHILDVDGGPQLLLRNGLAGKLLAALFVRAEVRDAEFAPAELAAQQVAGLDLAARGRLQNGELGAVGVGAVVKPVIDSEGVLFFPLFALLVPRFLRRGRLRAADTHIRWRRGSSDLRIKPFSQRRKKNEG</sequence>
<keyword evidence="2" id="KW-1185">Reference proteome</keyword>
<evidence type="ECO:0000313" key="1">
    <source>
        <dbReference type="EMBL" id="WVZ04668.1"/>
    </source>
</evidence>
<name>A0AAQ3RTJ5_VIGMU</name>